<feature type="region of interest" description="Disordered" evidence="1">
    <location>
        <begin position="84"/>
        <end position="103"/>
    </location>
</feature>
<protein>
    <submittedName>
        <fullName evidence="2">Uncharacterized protein</fullName>
    </submittedName>
</protein>
<reference evidence="2 3" key="1">
    <citation type="submission" date="2022-09" db="EMBL/GenBank/DDBJ databases">
        <authorList>
            <person name="Palmer J.M."/>
        </authorList>
    </citation>
    <scope>NUCLEOTIDE SEQUENCE [LARGE SCALE GENOMIC DNA]</scope>
    <source>
        <strain evidence="2 3">DSM 7382</strain>
    </source>
</reference>
<keyword evidence="3" id="KW-1185">Reference proteome</keyword>
<sequence>MSIGRLLIMVYNAMERKIDIVNLQAYFHGKAQQIASVWTAGGVDRLRDGAGELRLRDGAGELRLASKKPEMDVRMDVAFPAITDRSRDTPDKASDDRLDCRER</sequence>
<dbReference type="EMBL" id="JASBNA010000002">
    <property type="protein sequence ID" value="KAK7694829.1"/>
    <property type="molecule type" value="Genomic_DNA"/>
</dbReference>
<evidence type="ECO:0000313" key="2">
    <source>
        <dbReference type="EMBL" id="KAK7694829.1"/>
    </source>
</evidence>
<gene>
    <name evidence="2" type="ORF">QCA50_002017</name>
</gene>
<name>A0AAW0GSN7_9APHY</name>
<accession>A0AAW0GSN7</accession>
<comment type="caution">
    <text evidence="2">The sequence shown here is derived from an EMBL/GenBank/DDBJ whole genome shotgun (WGS) entry which is preliminary data.</text>
</comment>
<dbReference type="Proteomes" id="UP001385951">
    <property type="component" value="Unassembled WGS sequence"/>
</dbReference>
<evidence type="ECO:0000256" key="1">
    <source>
        <dbReference type="SAM" id="MobiDB-lite"/>
    </source>
</evidence>
<organism evidence="2 3">
    <name type="scientific">Cerrena zonata</name>
    <dbReference type="NCBI Taxonomy" id="2478898"/>
    <lineage>
        <taxon>Eukaryota</taxon>
        <taxon>Fungi</taxon>
        <taxon>Dikarya</taxon>
        <taxon>Basidiomycota</taxon>
        <taxon>Agaricomycotina</taxon>
        <taxon>Agaricomycetes</taxon>
        <taxon>Polyporales</taxon>
        <taxon>Cerrenaceae</taxon>
        <taxon>Cerrena</taxon>
    </lineage>
</organism>
<proteinExistence type="predicted"/>
<evidence type="ECO:0000313" key="3">
    <source>
        <dbReference type="Proteomes" id="UP001385951"/>
    </source>
</evidence>
<dbReference type="AlphaFoldDB" id="A0AAW0GSN7"/>